<keyword evidence="9 11" id="KW-0472">Membrane</keyword>
<evidence type="ECO:0000313" key="14">
    <source>
        <dbReference type="Proteomes" id="UP000000653"/>
    </source>
</evidence>
<dbReference type="GO" id="GO:0015031">
    <property type="term" value="P:protein transport"/>
    <property type="evidence" value="ECO:0007669"/>
    <property type="project" value="UniProtKB-KW"/>
</dbReference>
<dbReference type="NCBIfam" id="TIGR01352">
    <property type="entry name" value="tonB_Cterm"/>
    <property type="match status" value="1"/>
</dbReference>
<feature type="domain" description="TonB C-terminal" evidence="12">
    <location>
        <begin position="221"/>
        <end position="317"/>
    </location>
</feature>
<feature type="compositionally biased region" description="Polar residues" evidence="10">
    <location>
        <begin position="146"/>
        <end position="164"/>
    </location>
</feature>
<dbReference type="KEGG" id="pau:PA14_05300"/>
<organism evidence="13 14">
    <name type="scientific">Pseudomonas aeruginosa (strain UCBPP-PA14)</name>
    <dbReference type="NCBI Taxonomy" id="208963"/>
    <lineage>
        <taxon>Bacteria</taxon>
        <taxon>Pseudomonadati</taxon>
        <taxon>Pseudomonadota</taxon>
        <taxon>Gammaproteobacteria</taxon>
        <taxon>Pseudomonadales</taxon>
        <taxon>Pseudomonadaceae</taxon>
        <taxon>Pseudomonas</taxon>
    </lineage>
</organism>
<evidence type="ECO:0000256" key="10">
    <source>
        <dbReference type="SAM" id="MobiDB-lite"/>
    </source>
</evidence>
<dbReference type="BioCyc" id="PAER208963:G1G74-441-MONOMER"/>
<evidence type="ECO:0000256" key="3">
    <source>
        <dbReference type="ARBA" id="ARBA00022448"/>
    </source>
</evidence>
<feature type="region of interest" description="Disordered" evidence="10">
    <location>
        <begin position="120"/>
        <end position="174"/>
    </location>
</feature>
<keyword evidence="5" id="KW-0997">Cell inner membrane</keyword>
<evidence type="ECO:0000256" key="9">
    <source>
        <dbReference type="ARBA" id="ARBA00023136"/>
    </source>
</evidence>
<evidence type="ECO:0000256" key="6">
    <source>
        <dbReference type="ARBA" id="ARBA00022692"/>
    </source>
</evidence>
<evidence type="ECO:0000256" key="1">
    <source>
        <dbReference type="ARBA" id="ARBA00004383"/>
    </source>
</evidence>
<dbReference type="InterPro" id="IPR006260">
    <property type="entry name" value="TonB/TolA_C"/>
</dbReference>
<dbReference type="Gene3D" id="3.30.1150.10">
    <property type="match status" value="1"/>
</dbReference>
<sequence length="319" mass="35347">MRHRLFRPPSADFAPRQPPRSAMNAAVLKSPSAAAGVRPADRLGFTLFIAAILHVAFILGVGFSMPAPSQISKTLEITLATFKSDKAPEKADYLAQMNQQGSGTLEHKAAPKTTEVAPFQDNQVKKVAPPATPKQARSEEAPKAAVTTTRQRQQKAPSKTQAQKAEQVAKPAPHFDSTQLSAEIASLEADLAKEQQAYAKRPRIHRLSAASTMRDKGAWYKEDWRKKIERIGNLNYPDEARRQKLYGSLRLLVSINRDGTIYEVQVLESSGEPILDQAAQRIVRLAAPYAPFSGDLADIDRLEIIRTWRFERGDRLSSK</sequence>
<evidence type="ECO:0000256" key="2">
    <source>
        <dbReference type="ARBA" id="ARBA00006555"/>
    </source>
</evidence>
<evidence type="ECO:0000259" key="12">
    <source>
        <dbReference type="PROSITE" id="PS52015"/>
    </source>
</evidence>
<dbReference type="GO" id="GO:0098797">
    <property type="term" value="C:plasma membrane protein complex"/>
    <property type="evidence" value="ECO:0007669"/>
    <property type="project" value="TreeGrafter"/>
</dbReference>
<feature type="transmembrane region" description="Helical" evidence="11">
    <location>
        <begin position="45"/>
        <end position="65"/>
    </location>
</feature>
<dbReference type="GO" id="GO:0055085">
    <property type="term" value="P:transmembrane transport"/>
    <property type="evidence" value="ECO:0007669"/>
    <property type="project" value="InterPro"/>
</dbReference>
<evidence type="ECO:0000256" key="7">
    <source>
        <dbReference type="ARBA" id="ARBA00022927"/>
    </source>
</evidence>
<evidence type="ECO:0000256" key="11">
    <source>
        <dbReference type="SAM" id="Phobius"/>
    </source>
</evidence>
<dbReference type="Proteomes" id="UP000000653">
    <property type="component" value="Chromosome"/>
</dbReference>
<keyword evidence="8 11" id="KW-1133">Transmembrane helix</keyword>
<name>A0A0H2ZKI4_PSEAB</name>
<evidence type="ECO:0000256" key="4">
    <source>
        <dbReference type="ARBA" id="ARBA00022475"/>
    </source>
</evidence>
<protein>
    <submittedName>
        <fullName evidence="13">Putative tonB domain protein</fullName>
    </submittedName>
</protein>
<dbReference type="PANTHER" id="PTHR33446:SF11">
    <property type="entry name" value="TONB3"/>
    <property type="match status" value="1"/>
</dbReference>
<dbReference type="HOGENOM" id="CLU_052089_0_0_6"/>
<dbReference type="InterPro" id="IPR037682">
    <property type="entry name" value="TonB_C"/>
</dbReference>
<keyword evidence="7" id="KW-0653">Protein transport</keyword>
<dbReference type="Pfam" id="PF03544">
    <property type="entry name" value="TonB_C"/>
    <property type="match status" value="1"/>
</dbReference>
<dbReference type="EMBL" id="CP000438">
    <property type="protein sequence ID" value="ABJ15373.1"/>
    <property type="molecule type" value="Genomic_DNA"/>
</dbReference>
<comment type="similarity">
    <text evidence="2">Belongs to the TonB family.</text>
</comment>
<dbReference type="GO" id="GO:0031992">
    <property type="term" value="F:energy transducer activity"/>
    <property type="evidence" value="ECO:0007669"/>
    <property type="project" value="TreeGrafter"/>
</dbReference>
<proteinExistence type="inferred from homology"/>
<dbReference type="PANTHER" id="PTHR33446">
    <property type="entry name" value="PROTEIN TONB-RELATED"/>
    <property type="match status" value="1"/>
</dbReference>
<evidence type="ECO:0000313" key="13">
    <source>
        <dbReference type="EMBL" id="ABJ15373.1"/>
    </source>
</evidence>
<evidence type="ECO:0000256" key="8">
    <source>
        <dbReference type="ARBA" id="ARBA00022989"/>
    </source>
</evidence>
<reference evidence="13 14" key="1">
    <citation type="journal article" date="2006" name="Genome Biol.">
        <title>Genomic analysis reveals that Pseudomonas aeruginosa virulence is combinatorial.</title>
        <authorList>
            <person name="Lee D.G."/>
            <person name="Urbach J.M."/>
            <person name="Wu G."/>
            <person name="Liberati N.T."/>
            <person name="Feinbaum R.L."/>
            <person name="Miyata S."/>
            <person name="Diggins L.T."/>
            <person name="He J."/>
            <person name="Saucier M."/>
            <person name="Deziel E."/>
            <person name="Friedman L."/>
            <person name="Li L."/>
            <person name="Grills G."/>
            <person name="Montgomery K."/>
            <person name="Kucherlapati R."/>
            <person name="Rahme L.G."/>
            <person name="Ausubel F.M."/>
        </authorList>
    </citation>
    <scope>NUCLEOTIDE SEQUENCE [LARGE SCALE GENOMIC DNA]</scope>
    <source>
        <strain evidence="13 14">UCBPP-PA14</strain>
    </source>
</reference>
<gene>
    <name evidence="13" type="ordered locus">PA14_05300</name>
</gene>
<comment type="subcellular location">
    <subcellularLocation>
        <location evidence="1">Cell inner membrane</location>
        <topology evidence="1">Single-pass membrane protein</topology>
        <orientation evidence="1">Periplasmic side</orientation>
    </subcellularLocation>
</comment>
<keyword evidence="6 11" id="KW-0812">Transmembrane</keyword>
<dbReference type="AlphaFoldDB" id="A0A0H2ZKI4"/>
<keyword evidence="4" id="KW-1003">Cell membrane</keyword>
<dbReference type="FunFam" id="3.30.1150.10:FF:000012">
    <property type="entry name" value="Energy transducer TonB"/>
    <property type="match status" value="1"/>
</dbReference>
<dbReference type="PROSITE" id="PS52015">
    <property type="entry name" value="TONB_CTD"/>
    <property type="match status" value="1"/>
</dbReference>
<accession>A0A0H2ZKI4</accession>
<dbReference type="SUPFAM" id="SSF74653">
    <property type="entry name" value="TolA/TonB C-terminal domain"/>
    <property type="match status" value="1"/>
</dbReference>
<keyword evidence="3" id="KW-0813">Transport</keyword>
<evidence type="ECO:0000256" key="5">
    <source>
        <dbReference type="ARBA" id="ARBA00022519"/>
    </source>
</evidence>
<dbReference type="InterPro" id="IPR051045">
    <property type="entry name" value="TonB-dependent_transducer"/>
</dbReference>